<dbReference type="GO" id="GO:0046872">
    <property type="term" value="F:metal ion binding"/>
    <property type="evidence" value="ECO:0007669"/>
    <property type="project" value="UniProtKB-KW"/>
</dbReference>
<dbReference type="AlphaFoldDB" id="A0A2T0FG00"/>
<organism evidence="9 10">
    <name type="scientific">Wickerhamiella sorbophila</name>
    <dbReference type="NCBI Taxonomy" id="45607"/>
    <lineage>
        <taxon>Eukaryota</taxon>
        <taxon>Fungi</taxon>
        <taxon>Dikarya</taxon>
        <taxon>Ascomycota</taxon>
        <taxon>Saccharomycotina</taxon>
        <taxon>Dipodascomycetes</taxon>
        <taxon>Dipodascales</taxon>
        <taxon>Trichomonascaceae</taxon>
        <taxon>Wickerhamiella</taxon>
    </lineage>
</organism>
<dbReference type="RefSeq" id="XP_024663868.1">
    <property type="nucleotide sequence ID" value="XM_024808100.1"/>
</dbReference>
<dbReference type="PANTHER" id="PTHR19288:SF46">
    <property type="entry name" value="HALOACID DEHALOGENASE-LIKE HYDROLASE DOMAIN-CONTAINING PROTEIN 2"/>
    <property type="match status" value="1"/>
</dbReference>
<evidence type="ECO:0000313" key="10">
    <source>
        <dbReference type="Proteomes" id="UP000238350"/>
    </source>
</evidence>
<keyword evidence="8" id="KW-0460">Magnesium</keyword>
<comment type="cofactor">
    <cofactor evidence="8">
        <name>Mg(2+)</name>
        <dbReference type="ChEBI" id="CHEBI:18420"/>
    </cofactor>
    <text evidence="8">Divalent metal ions. Mg(2+) is the most effective.</text>
</comment>
<dbReference type="NCBIfam" id="TIGR01452">
    <property type="entry name" value="PGP_euk"/>
    <property type="match status" value="1"/>
</dbReference>
<sequence>MIAKITAKSQVEQLLDQHDTWLFDCDGVLWHGSELLPHALETIELLQKRGKKLIFVTNNSTKSRATYRLKFAKLGFDVSVDDIFCSAYSAAVYLDKVINYPKDKKVLVVGEQGIEDELSALGYSSVMGSDPKFRQDYSEELSATVRRDLEVGCVLAGLDTHINYYKLAYAQAQLEDPETLFLATNIDSTYPSHGRLFPGAGTVIQAVATASRRQPSASLGKPSDTMMDCIKARFEFDPKRAIMVGDRLNTDMAFGRRGGLSTLLVLTGVDTEAAIADSDVKPDFFASKLGDLYELLD</sequence>
<dbReference type="PIRSF" id="PIRSF000915">
    <property type="entry name" value="PGP-type_phosphatase"/>
    <property type="match status" value="1"/>
</dbReference>
<evidence type="ECO:0000313" key="9">
    <source>
        <dbReference type="EMBL" id="PRT53922.1"/>
    </source>
</evidence>
<feature type="binding site" evidence="8">
    <location>
        <position position="24"/>
    </location>
    <ligand>
        <name>Mg(2+)</name>
        <dbReference type="ChEBI" id="CHEBI:18420"/>
    </ligand>
</feature>
<evidence type="ECO:0000256" key="8">
    <source>
        <dbReference type="PIRSR" id="PIRSR000915-3"/>
    </source>
</evidence>
<evidence type="ECO:0000256" key="1">
    <source>
        <dbReference type="ARBA" id="ARBA00022801"/>
    </source>
</evidence>
<feature type="binding site" evidence="8">
    <location>
        <position position="26"/>
    </location>
    <ligand>
        <name>Mg(2+)</name>
        <dbReference type="ChEBI" id="CHEBI:18420"/>
    </ligand>
</feature>
<comment type="caution">
    <text evidence="9">The sequence shown here is derived from an EMBL/GenBank/DDBJ whole genome shotgun (WGS) entry which is preliminary data.</text>
</comment>
<feature type="binding site" evidence="8">
    <location>
        <position position="246"/>
    </location>
    <ligand>
        <name>Mg(2+)</name>
        <dbReference type="ChEBI" id="CHEBI:18420"/>
    </ligand>
</feature>
<keyword evidence="8" id="KW-0479">Metal-binding</keyword>
<evidence type="ECO:0000256" key="6">
    <source>
        <dbReference type="PIRSR" id="PIRSR000915-1"/>
    </source>
</evidence>
<dbReference type="InterPro" id="IPR036412">
    <property type="entry name" value="HAD-like_sf"/>
</dbReference>
<dbReference type="GO" id="GO:0005737">
    <property type="term" value="C:cytoplasm"/>
    <property type="evidence" value="ECO:0007669"/>
    <property type="project" value="TreeGrafter"/>
</dbReference>
<gene>
    <name evidence="9" type="ORF">B9G98_01542</name>
</gene>
<feature type="active site" description="Proton donor" evidence="6">
    <location>
        <position position="26"/>
    </location>
</feature>
<dbReference type="InterPro" id="IPR023214">
    <property type="entry name" value="HAD_sf"/>
</dbReference>
<dbReference type="Gene3D" id="3.40.50.1000">
    <property type="entry name" value="HAD superfamily/HAD-like"/>
    <property type="match status" value="2"/>
</dbReference>
<dbReference type="GeneID" id="36515291"/>
<comment type="catalytic activity">
    <reaction evidence="2 5">
        <text>4-nitrophenyl phosphate + H2O = 4-nitrophenol + phosphate + H(+)</text>
        <dbReference type="Rhea" id="RHEA:21664"/>
        <dbReference type="ChEBI" id="CHEBI:15377"/>
        <dbReference type="ChEBI" id="CHEBI:15378"/>
        <dbReference type="ChEBI" id="CHEBI:43474"/>
        <dbReference type="ChEBI" id="CHEBI:57917"/>
        <dbReference type="ChEBI" id="CHEBI:61146"/>
        <dbReference type="EC" id="3.1.3.41"/>
    </reaction>
</comment>
<feature type="binding site" evidence="7">
    <location>
        <position position="221"/>
    </location>
    <ligand>
        <name>substrate</name>
    </ligand>
</feature>
<dbReference type="InterPro" id="IPR006357">
    <property type="entry name" value="HAD-SF_hydro_IIA"/>
</dbReference>
<protein>
    <recommendedName>
        <fullName evidence="4 5">4-nitrophenylphosphatase</fullName>
        <shortName evidence="5">PNPPase</shortName>
        <ecNumber evidence="3 5">3.1.3.41</ecNumber>
    </recommendedName>
</protein>
<reference evidence="9 10" key="1">
    <citation type="submission" date="2017-04" db="EMBL/GenBank/DDBJ databases">
        <title>Genome sequencing of [Candida] sorbophila.</title>
        <authorList>
            <person name="Ahn J.O."/>
        </authorList>
    </citation>
    <scope>NUCLEOTIDE SEQUENCE [LARGE SCALE GENOMIC DNA]</scope>
    <source>
        <strain evidence="9 10">DS02</strain>
    </source>
</reference>
<feature type="active site" description="Nucleophile" evidence="6">
    <location>
        <position position="24"/>
    </location>
</feature>
<proteinExistence type="predicted"/>
<evidence type="ECO:0000256" key="4">
    <source>
        <dbReference type="ARBA" id="ARBA00069197"/>
    </source>
</evidence>
<evidence type="ECO:0000256" key="5">
    <source>
        <dbReference type="PIRNR" id="PIRNR000915"/>
    </source>
</evidence>
<keyword evidence="1 5" id="KW-0378">Hydrolase</keyword>
<dbReference type="GO" id="GO:0008967">
    <property type="term" value="F:phosphoglycolate phosphatase activity"/>
    <property type="evidence" value="ECO:0007669"/>
    <property type="project" value="TreeGrafter"/>
</dbReference>
<dbReference type="FunFam" id="3.40.50.1000:FF:000039">
    <property type="entry name" value="Phosphoglycolate phosphatase"/>
    <property type="match status" value="1"/>
</dbReference>
<dbReference type="Pfam" id="PF13242">
    <property type="entry name" value="Hydrolase_like"/>
    <property type="match status" value="1"/>
</dbReference>
<dbReference type="PANTHER" id="PTHR19288">
    <property type="entry name" value="4-NITROPHENYLPHOSPHATASE-RELATED"/>
    <property type="match status" value="1"/>
</dbReference>
<evidence type="ECO:0000256" key="3">
    <source>
        <dbReference type="ARBA" id="ARBA00066659"/>
    </source>
</evidence>
<evidence type="ECO:0000256" key="2">
    <source>
        <dbReference type="ARBA" id="ARBA00050247"/>
    </source>
</evidence>
<keyword evidence="10" id="KW-1185">Reference proteome</keyword>
<dbReference type="STRING" id="45607.A0A2T0FG00"/>
<accession>A0A2T0FG00</accession>
<dbReference type="Pfam" id="PF13344">
    <property type="entry name" value="Hydrolase_6"/>
    <property type="match status" value="1"/>
</dbReference>
<evidence type="ECO:0000256" key="7">
    <source>
        <dbReference type="PIRSR" id="PIRSR000915-2"/>
    </source>
</evidence>
<dbReference type="Proteomes" id="UP000238350">
    <property type="component" value="Unassembled WGS sequence"/>
</dbReference>
<name>A0A2T0FG00_9ASCO</name>
<dbReference type="OrthoDB" id="413953at2759"/>
<dbReference type="SUPFAM" id="SSF56784">
    <property type="entry name" value="HAD-like"/>
    <property type="match status" value="1"/>
</dbReference>
<dbReference type="NCBIfam" id="TIGR01460">
    <property type="entry name" value="HAD-SF-IIA"/>
    <property type="match status" value="1"/>
</dbReference>
<dbReference type="GO" id="GO:0004035">
    <property type="term" value="F:alkaline phosphatase activity"/>
    <property type="evidence" value="ECO:0007669"/>
    <property type="project" value="TreeGrafter"/>
</dbReference>
<dbReference type="InterPro" id="IPR006349">
    <property type="entry name" value="PGP_euk"/>
</dbReference>
<dbReference type="EC" id="3.1.3.41" evidence="3 5"/>
<dbReference type="EMBL" id="NDIQ01000001">
    <property type="protein sequence ID" value="PRT53922.1"/>
    <property type="molecule type" value="Genomic_DNA"/>
</dbReference>